<proteinExistence type="predicted"/>
<protein>
    <submittedName>
        <fullName evidence="2">Uncharacterized protein</fullName>
    </submittedName>
</protein>
<accession>A0A6C0CEA4</accession>
<reference evidence="2" key="1">
    <citation type="journal article" date="2020" name="Nature">
        <title>Giant virus diversity and host interactions through global metagenomics.</title>
        <authorList>
            <person name="Schulz F."/>
            <person name="Roux S."/>
            <person name="Paez-Espino D."/>
            <person name="Jungbluth S."/>
            <person name="Walsh D.A."/>
            <person name="Denef V.J."/>
            <person name="McMahon K.D."/>
            <person name="Konstantinidis K.T."/>
            <person name="Eloe-Fadrosh E.A."/>
            <person name="Kyrpides N.C."/>
            <person name="Woyke T."/>
        </authorList>
    </citation>
    <scope>NUCLEOTIDE SEQUENCE</scope>
    <source>
        <strain evidence="2">GVMAG-M-3300020595-32</strain>
    </source>
</reference>
<sequence>MESMRFTRDITNIIKKILIEDETLIKELNKYELKPINSKGCAKKKKKKKKKNKKTKRR</sequence>
<name>A0A6C0CEA4_9ZZZZ</name>
<organism evidence="2">
    <name type="scientific">viral metagenome</name>
    <dbReference type="NCBI Taxonomy" id="1070528"/>
    <lineage>
        <taxon>unclassified sequences</taxon>
        <taxon>metagenomes</taxon>
        <taxon>organismal metagenomes</taxon>
    </lineage>
</organism>
<feature type="compositionally biased region" description="Basic residues" evidence="1">
    <location>
        <begin position="41"/>
        <end position="58"/>
    </location>
</feature>
<evidence type="ECO:0000256" key="1">
    <source>
        <dbReference type="SAM" id="MobiDB-lite"/>
    </source>
</evidence>
<feature type="region of interest" description="Disordered" evidence="1">
    <location>
        <begin position="36"/>
        <end position="58"/>
    </location>
</feature>
<evidence type="ECO:0000313" key="2">
    <source>
        <dbReference type="EMBL" id="QHT02751.1"/>
    </source>
</evidence>
<dbReference type="AlphaFoldDB" id="A0A6C0CEA4"/>
<dbReference type="EMBL" id="MN739398">
    <property type="protein sequence ID" value="QHT02751.1"/>
    <property type="molecule type" value="Genomic_DNA"/>
</dbReference>